<reference evidence="9 10" key="1">
    <citation type="submission" date="2024-02" db="EMBL/GenBank/DDBJ databases">
        <title>Herpetosiphon gulosus NBRC 112829.</title>
        <authorList>
            <person name="Ichikawa N."/>
            <person name="Katano-Makiyama Y."/>
            <person name="Hidaka K."/>
        </authorList>
    </citation>
    <scope>NUCLEOTIDE SEQUENCE [LARGE SCALE GENOMIC DNA]</scope>
    <source>
        <strain evidence="9 10">NBRC 112829</strain>
    </source>
</reference>
<dbReference type="InterPro" id="IPR036513">
    <property type="entry name" value="STAS_dom_sf"/>
</dbReference>
<dbReference type="SMART" id="SM00304">
    <property type="entry name" value="HAMP"/>
    <property type="match status" value="1"/>
</dbReference>
<dbReference type="PANTHER" id="PTHR33745:SF1">
    <property type="entry name" value="RSBT ANTAGONIST PROTEIN RSBS"/>
    <property type="match status" value="1"/>
</dbReference>
<evidence type="ECO:0000313" key="9">
    <source>
        <dbReference type="EMBL" id="GAA5528915.1"/>
    </source>
</evidence>
<feature type="domain" description="HAMP" evidence="8">
    <location>
        <begin position="374"/>
        <end position="425"/>
    </location>
</feature>
<dbReference type="InterPro" id="IPR003660">
    <property type="entry name" value="HAMP_dom"/>
</dbReference>
<organism evidence="9 10">
    <name type="scientific">Herpetosiphon gulosus</name>
    <dbReference type="NCBI Taxonomy" id="1973496"/>
    <lineage>
        <taxon>Bacteria</taxon>
        <taxon>Bacillati</taxon>
        <taxon>Chloroflexota</taxon>
        <taxon>Chloroflexia</taxon>
        <taxon>Herpetosiphonales</taxon>
        <taxon>Herpetosiphonaceae</taxon>
        <taxon>Herpetosiphon</taxon>
    </lineage>
</organism>
<keyword evidence="2" id="KW-1003">Cell membrane</keyword>
<keyword evidence="10" id="KW-1185">Reference proteome</keyword>
<evidence type="ECO:0000256" key="2">
    <source>
        <dbReference type="ARBA" id="ARBA00022475"/>
    </source>
</evidence>
<dbReference type="Pfam" id="PF01740">
    <property type="entry name" value="STAS"/>
    <property type="match status" value="1"/>
</dbReference>
<dbReference type="CDD" id="cd07041">
    <property type="entry name" value="STAS_RsbR_RsbS_like"/>
    <property type="match status" value="1"/>
</dbReference>
<dbReference type="Pfam" id="PF00672">
    <property type="entry name" value="HAMP"/>
    <property type="match status" value="1"/>
</dbReference>
<dbReference type="InterPro" id="IPR051932">
    <property type="entry name" value="Bact_StressResp_Reg"/>
</dbReference>
<accession>A0ABP9X0J5</accession>
<dbReference type="PROSITE" id="PS50801">
    <property type="entry name" value="STAS"/>
    <property type="match status" value="1"/>
</dbReference>
<dbReference type="Proteomes" id="UP001428290">
    <property type="component" value="Unassembled WGS sequence"/>
</dbReference>
<evidence type="ECO:0000256" key="5">
    <source>
        <dbReference type="ARBA" id="ARBA00023136"/>
    </source>
</evidence>
<comment type="subcellular location">
    <subcellularLocation>
        <location evidence="1">Cell membrane</location>
        <topology evidence="1">Multi-pass membrane protein</topology>
    </subcellularLocation>
</comment>
<proteinExistence type="predicted"/>
<dbReference type="Pfam" id="PF02743">
    <property type="entry name" value="dCache_1"/>
    <property type="match status" value="1"/>
</dbReference>
<evidence type="ECO:0000313" key="10">
    <source>
        <dbReference type="Proteomes" id="UP001428290"/>
    </source>
</evidence>
<dbReference type="Gene3D" id="6.10.340.10">
    <property type="match status" value="1"/>
</dbReference>
<dbReference type="EMBL" id="BAABRU010000009">
    <property type="protein sequence ID" value="GAA5528915.1"/>
    <property type="molecule type" value="Genomic_DNA"/>
</dbReference>
<dbReference type="SUPFAM" id="SSF158472">
    <property type="entry name" value="HAMP domain-like"/>
    <property type="match status" value="1"/>
</dbReference>
<name>A0ABP9X0J5_9CHLR</name>
<sequence length="580" mass="62143">MLHSLRRQVIVILLLGTSLLALLNLAINARGLVAVRNQATNDSTAALQAQAEQYLLRIAQSHAASTGQTVRGVQQLAVTTRTYLQQPTNQIPTLPELNVARNGRQYTSGATTVLVIANPDQAQALADIRYSQRLEDVLPSLQISVPEIVRISYLTANTLRTYPNMTPNDPPADWLPSQEAAYQASLPENNPSRALVWTEVHQSIDQSQALISVAAPVYANADFLGTVSVDVSLDRLSFYLKGLIVDQSSFAFLITRNGEVVAVTEAGQGGVVQQILTNQANLPSSSMISDLQAGRDGVTTVRLSGRGYVVAYAAISGIPWGLGLASPLDEITARTTETANQIATITNQSLGLSIGLALIAVILFGFGMALILRRQFLKPLTGLIGATNRVADGDLQPIEVESSNELGQLASSFNSMTAALQVSRQETEAKEAAREAAMQRLSEVVVNLEHSLAERQQLSQLLRDVASPVIPILKGVLVMPLIGSLDGERVQQATSILLTRVERERARKVLIDITGVPMMDEQAAQALLTMMNGLRLLGASVILVGVAPEVAQMLTTLSVDLSSVQTSADLRTAVAQLTRS</sequence>
<dbReference type="RefSeq" id="WP_345722534.1">
    <property type="nucleotide sequence ID" value="NZ_BAABRU010000009.1"/>
</dbReference>
<evidence type="ECO:0000259" key="7">
    <source>
        <dbReference type="PROSITE" id="PS50801"/>
    </source>
</evidence>
<evidence type="ECO:0000256" key="3">
    <source>
        <dbReference type="ARBA" id="ARBA00022692"/>
    </source>
</evidence>
<dbReference type="Gene3D" id="3.30.750.24">
    <property type="entry name" value="STAS domain"/>
    <property type="match status" value="1"/>
</dbReference>
<dbReference type="PANTHER" id="PTHR33745">
    <property type="entry name" value="RSBT ANTAGONIST PROTEIN RSBS-RELATED"/>
    <property type="match status" value="1"/>
</dbReference>
<dbReference type="CDD" id="cd06225">
    <property type="entry name" value="HAMP"/>
    <property type="match status" value="1"/>
</dbReference>
<dbReference type="InterPro" id="IPR033479">
    <property type="entry name" value="dCache_1"/>
</dbReference>
<evidence type="ECO:0000256" key="4">
    <source>
        <dbReference type="ARBA" id="ARBA00022989"/>
    </source>
</evidence>
<keyword evidence="4 6" id="KW-1133">Transmembrane helix</keyword>
<protein>
    <recommendedName>
        <fullName evidence="11">Anti-sigma-factor antagonist</fullName>
    </recommendedName>
</protein>
<keyword evidence="3 6" id="KW-0812">Transmembrane</keyword>
<keyword evidence="5 6" id="KW-0472">Membrane</keyword>
<evidence type="ECO:0000256" key="1">
    <source>
        <dbReference type="ARBA" id="ARBA00004651"/>
    </source>
</evidence>
<dbReference type="SUPFAM" id="SSF52091">
    <property type="entry name" value="SpoIIaa-like"/>
    <property type="match status" value="1"/>
</dbReference>
<evidence type="ECO:0000259" key="8">
    <source>
        <dbReference type="PROSITE" id="PS50885"/>
    </source>
</evidence>
<dbReference type="PROSITE" id="PS50885">
    <property type="entry name" value="HAMP"/>
    <property type="match status" value="1"/>
</dbReference>
<gene>
    <name evidence="9" type="ORF">Hgul01_02718</name>
</gene>
<comment type="caution">
    <text evidence="9">The sequence shown here is derived from an EMBL/GenBank/DDBJ whole genome shotgun (WGS) entry which is preliminary data.</text>
</comment>
<dbReference type="Gene3D" id="3.30.450.20">
    <property type="entry name" value="PAS domain"/>
    <property type="match status" value="1"/>
</dbReference>
<evidence type="ECO:0008006" key="11">
    <source>
        <dbReference type="Google" id="ProtNLM"/>
    </source>
</evidence>
<evidence type="ECO:0000256" key="6">
    <source>
        <dbReference type="SAM" id="Phobius"/>
    </source>
</evidence>
<feature type="transmembrane region" description="Helical" evidence="6">
    <location>
        <begin position="350"/>
        <end position="372"/>
    </location>
</feature>
<dbReference type="InterPro" id="IPR002645">
    <property type="entry name" value="STAS_dom"/>
</dbReference>
<feature type="domain" description="STAS" evidence="7">
    <location>
        <begin position="466"/>
        <end position="577"/>
    </location>
</feature>